<reference evidence="2 3" key="1">
    <citation type="journal article" date="2005" name="Int. J. Syst. Evol. Microbiol.">
        <title>Nitrincola lacisaponensis gen. nov., sp. nov., a novel alkaliphilic bacterium isolated from an alkaline, saline lake.</title>
        <authorList>
            <person name="Dimitriu P.A."/>
            <person name="Shukla S.K."/>
            <person name="Conradt J."/>
            <person name="Marquez M.C."/>
            <person name="Ventosa A."/>
            <person name="Maglia A."/>
            <person name="Peyton B.M."/>
            <person name="Pinkart H.C."/>
            <person name="Mormile M.R."/>
        </authorList>
    </citation>
    <scope>NUCLEOTIDE SEQUENCE [LARGE SCALE GENOMIC DNA]</scope>
    <source>
        <strain evidence="2 3">4CA</strain>
    </source>
</reference>
<keyword evidence="1" id="KW-0812">Transmembrane</keyword>
<dbReference type="STRING" id="267850.ADINL_1859"/>
<dbReference type="EMBL" id="JMSZ01000028">
    <property type="protein sequence ID" value="KDE39581.1"/>
    <property type="molecule type" value="Genomic_DNA"/>
</dbReference>
<dbReference type="Proteomes" id="UP000027318">
    <property type="component" value="Unassembled WGS sequence"/>
</dbReference>
<dbReference type="Pfam" id="PF10975">
    <property type="entry name" value="DUF2802"/>
    <property type="match status" value="1"/>
</dbReference>
<dbReference type="InterPro" id="IPR021244">
    <property type="entry name" value="DUF2802"/>
</dbReference>
<keyword evidence="1" id="KW-0472">Membrane</keyword>
<dbReference type="RefSeq" id="WP_036546903.1">
    <property type="nucleotide sequence ID" value="NZ_JMSZ01000028.1"/>
</dbReference>
<evidence type="ECO:0000313" key="3">
    <source>
        <dbReference type="Proteomes" id="UP000027318"/>
    </source>
</evidence>
<evidence type="ECO:0000313" key="2">
    <source>
        <dbReference type="EMBL" id="KDE39581.1"/>
    </source>
</evidence>
<organism evidence="2 3">
    <name type="scientific">Nitrincola lacisaponensis</name>
    <dbReference type="NCBI Taxonomy" id="267850"/>
    <lineage>
        <taxon>Bacteria</taxon>
        <taxon>Pseudomonadati</taxon>
        <taxon>Pseudomonadota</taxon>
        <taxon>Gammaproteobacteria</taxon>
        <taxon>Oceanospirillales</taxon>
        <taxon>Oceanospirillaceae</taxon>
        <taxon>Nitrincola</taxon>
    </lineage>
</organism>
<proteinExistence type="predicted"/>
<protein>
    <submittedName>
        <fullName evidence="2">ATPase involved in DNA repair</fullName>
    </submittedName>
</protein>
<dbReference type="OrthoDB" id="7068231at2"/>
<sequence>MGGAPGVSFLWLAVGLLALVSLAAVLVTALLWVRIRRQEKRHQVLINVLRNEIQGMTGSSIGMGKRLKTVEQKLDIAVEKQHELENRDPGVLAYNQAAKLMEMGAGVDDLVRSCGIGRPEAELMALLHRELQDERSLTHKH</sequence>
<evidence type="ECO:0000256" key="1">
    <source>
        <dbReference type="SAM" id="Phobius"/>
    </source>
</evidence>
<name>A0A063Y488_9GAMM</name>
<accession>A0A063Y488</accession>
<keyword evidence="1" id="KW-1133">Transmembrane helix</keyword>
<feature type="transmembrane region" description="Helical" evidence="1">
    <location>
        <begin position="6"/>
        <end position="33"/>
    </location>
</feature>
<keyword evidence="3" id="KW-1185">Reference proteome</keyword>
<dbReference type="AlphaFoldDB" id="A0A063Y488"/>
<gene>
    <name evidence="2" type="ORF">ADINL_1859</name>
</gene>
<comment type="caution">
    <text evidence="2">The sequence shown here is derived from an EMBL/GenBank/DDBJ whole genome shotgun (WGS) entry which is preliminary data.</text>
</comment>